<name>A0A0D6JAZ8_9HYPH</name>
<organism evidence="2 3">
    <name type="scientific">Candidatus Filomicrobium marinum</name>
    <dbReference type="NCBI Taxonomy" id="1608628"/>
    <lineage>
        <taxon>Bacteria</taxon>
        <taxon>Pseudomonadati</taxon>
        <taxon>Pseudomonadota</taxon>
        <taxon>Alphaproteobacteria</taxon>
        <taxon>Hyphomicrobiales</taxon>
        <taxon>Hyphomicrobiaceae</taxon>
        <taxon>Filomicrobium</taxon>
    </lineage>
</organism>
<reference evidence="3" key="1">
    <citation type="submission" date="2015-02" db="EMBL/GenBank/DDBJ databases">
        <authorList>
            <person name="Chooi Y.-H."/>
        </authorList>
    </citation>
    <scope>NUCLEOTIDE SEQUENCE [LARGE SCALE GENOMIC DNA]</scope>
    <source>
        <strain evidence="3">strain Y</strain>
    </source>
</reference>
<evidence type="ECO:0000313" key="2">
    <source>
        <dbReference type="EMBL" id="CPR16097.1"/>
    </source>
</evidence>
<feature type="region of interest" description="Disordered" evidence="1">
    <location>
        <begin position="49"/>
        <end position="79"/>
    </location>
</feature>
<dbReference type="Proteomes" id="UP000033187">
    <property type="component" value="Chromosome 1"/>
</dbReference>
<accession>A0A0D6JAZ8</accession>
<proteinExistence type="predicted"/>
<dbReference type="RefSeq" id="WP_160298677.1">
    <property type="nucleotide sequence ID" value="NZ_LN829118.1"/>
</dbReference>
<dbReference type="AlphaFoldDB" id="A0A0D6JAZ8"/>
<dbReference type="EMBL" id="LN829119">
    <property type="protein sequence ID" value="CPR16097.1"/>
    <property type="molecule type" value="Genomic_DNA"/>
</dbReference>
<sequence>MTVPQPIHCQFETSLKLAVVSIRHSGGVEQHNDLFQTLLRQANDYDAAVGNAPFTTPSELEAEQTPPSPPKRKRRLRIV</sequence>
<protein>
    <submittedName>
        <fullName evidence="2">Uncharacterized protein</fullName>
    </submittedName>
</protein>
<feature type="compositionally biased region" description="Basic residues" evidence="1">
    <location>
        <begin position="70"/>
        <end position="79"/>
    </location>
</feature>
<evidence type="ECO:0000256" key="1">
    <source>
        <dbReference type="SAM" id="MobiDB-lite"/>
    </source>
</evidence>
<dbReference type="KEGG" id="fiy:BN1229_v1_0648"/>
<dbReference type="KEGG" id="fil:BN1229_v1_0644"/>
<keyword evidence="3" id="KW-1185">Reference proteome</keyword>
<evidence type="ECO:0000313" key="3">
    <source>
        <dbReference type="Proteomes" id="UP000033187"/>
    </source>
</evidence>
<gene>
    <name evidence="2" type="ORF">YBN1229_v1_0648</name>
</gene>